<dbReference type="GO" id="GO:0005509">
    <property type="term" value="F:calcium ion binding"/>
    <property type="evidence" value="ECO:0007669"/>
    <property type="project" value="InterPro"/>
</dbReference>
<organism evidence="5 6">
    <name type="scientific">[Myrmecia] bisecta</name>
    <dbReference type="NCBI Taxonomy" id="41462"/>
    <lineage>
        <taxon>Eukaryota</taxon>
        <taxon>Viridiplantae</taxon>
        <taxon>Chlorophyta</taxon>
        <taxon>core chlorophytes</taxon>
        <taxon>Trebouxiophyceae</taxon>
        <taxon>Trebouxiales</taxon>
        <taxon>Trebouxiaceae</taxon>
        <taxon>Myrmecia</taxon>
    </lineage>
</organism>
<dbReference type="InterPro" id="IPR018247">
    <property type="entry name" value="EF_Hand_1_Ca_BS"/>
</dbReference>
<dbReference type="InterPro" id="IPR013766">
    <property type="entry name" value="Thioredoxin_domain"/>
</dbReference>
<dbReference type="Gene3D" id="1.10.238.10">
    <property type="entry name" value="EF-hand"/>
    <property type="match status" value="2"/>
</dbReference>
<protein>
    <recommendedName>
        <fullName evidence="7">Calmodulin</fullName>
    </recommendedName>
</protein>
<evidence type="ECO:0000256" key="1">
    <source>
        <dbReference type="ARBA" id="ARBA00022737"/>
    </source>
</evidence>
<feature type="domain" description="EF-hand" evidence="3">
    <location>
        <begin position="10"/>
        <end position="45"/>
    </location>
</feature>
<keyword evidence="2" id="KW-0106">Calcium</keyword>
<comment type="caution">
    <text evidence="5">The sequence shown here is derived from an EMBL/GenBank/DDBJ whole genome shotgun (WGS) entry which is preliminary data.</text>
</comment>
<feature type="domain" description="EF-hand" evidence="3">
    <location>
        <begin position="127"/>
        <end position="162"/>
    </location>
</feature>
<evidence type="ECO:0008006" key="7">
    <source>
        <dbReference type="Google" id="ProtNLM"/>
    </source>
</evidence>
<dbReference type="GO" id="GO:0043226">
    <property type="term" value="C:organelle"/>
    <property type="evidence" value="ECO:0007669"/>
    <property type="project" value="UniProtKB-ARBA"/>
</dbReference>
<dbReference type="InterPro" id="IPR050145">
    <property type="entry name" value="Centrin_CML-like"/>
</dbReference>
<feature type="domain" description="EF-hand" evidence="3">
    <location>
        <begin position="91"/>
        <end position="126"/>
    </location>
</feature>
<dbReference type="SUPFAM" id="SSF47473">
    <property type="entry name" value="EF-hand"/>
    <property type="match status" value="1"/>
</dbReference>
<dbReference type="InterPro" id="IPR002048">
    <property type="entry name" value="EF_hand_dom"/>
</dbReference>
<gene>
    <name evidence="5" type="ORF">WJX72_010210</name>
</gene>
<name>A0AAW1PKR1_9CHLO</name>
<dbReference type="Gene3D" id="3.40.30.10">
    <property type="entry name" value="Glutaredoxin"/>
    <property type="match status" value="1"/>
</dbReference>
<evidence type="ECO:0000256" key="2">
    <source>
        <dbReference type="ARBA" id="ARBA00022837"/>
    </source>
</evidence>
<dbReference type="PROSITE" id="PS00018">
    <property type="entry name" value="EF_HAND_1"/>
    <property type="match status" value="3"/>
</dbReference>
<dbReference type="Pfam" id="PF00085">
    <property type="entry name" value="Thioredoxin"/>
    <property type="match status" value="1"/>
</dbReference>
<dbReference type="Pfam" id="PF13499">
    <property type="entry name" value="EF-hand_7"/>
    <property type="match status" value="2"/>
</dbReference>
<dbReference type="PANTHER" id="PTHR23050">
    <property type="entry name" value="CALCIUM BINDING PROTEIN"/>
    <property type="match status" value="1"/>
</dbReference>
<keyword evidence="1" id="KW-0677">Repeat</keyword>
<evidence type="ECO:0000259" key="3">
    <source>
        <dbReference type="PROSITE" id="PS50222"/>
    </source>
</evidence>
<feature type="domain" description="Thioredoxin" evidence="4">
    <location>
        <begin position="172"/>
        <end position="305"/>
    </location>
</feature>
<feature type="domain" description="EF-hand" evidence="3">
    <location>
        <begin position="54"/>
        <end position="89"/>
    </location>
</feature>
<dbReference type="AlphaFoldDB" id="A0AAW1PKR1"/>
<dbReference type="Proteomes" id="UP001489004">
    <property type="component" value="Unassembled WGS sequence"/>
</dbReference>
<dbReference type="EMBL" id="JALJOR010000010">
    <property type="protein sequence ID" value="KAK9810405.1"/>
    <property type="molecule type" value="Genomic_DNA"/>
</dbReference>
<dbReference type="InterPro" id="IPR036249">
    <property type="entry name" value="Thioredoxin-like_sf"/>
</dbReference>
<dbReference type="SMART" id="SM00054">
    <property type="entry name" value="EFh"/>
    <property type="match status" value="4"/>
</dbReference>
<dbReference type="CDD" id="cd02947">
    <property type="entry name" value="TRX_family"/>
    <property type="match status" value="1"/>
</dbReference>
<accession>A0AAW1PKR1</accession>
<evidence type="ECO:0000313" key="6">
    <source>
        <dbReference type="Proteomes" id="UP001489004"/>
    </source>
</evidence>
<sequence length="325" mass="36816">MQETSANEETQLDRLYKLFQAADTDGNGVIDRQELDVLLRSTDGGLQPATLACLGKSELHQVMCSYDADGSGDIDFEEFQKLVADGLLLDGTMQEYQEVFRAADTTGDGKLNASEIQDFFAKLGQPLRSDKLFKIFEEHDLDGSGLLEFDEFVRLFRAQLLDLDAILDFMRMQPSPEAPSTSRKLIEVEPGRVTTVFSTEEFDTVMTDHADTLVVVEASLTWCRPCKGFERTFEKFAEHYNKVIFLKFFGNSNDNCKYLFKDRLRTPLTPSFTFHRNGVLLHSHQGANKVKLENLMQRYISPEEDPLAGASAFKRQVWHAKLGIN</sequence>
<dbReference type="PROSITE" id="PS50222">
    <property type="entry name" value="EF_HAND_2"/>
    <property type="match status" value="4"/>
</dbReference>
<dbReference type="PROSITE" id="PS51352">
    <property type="entry name" value="THIOREDOXIN_2"/>
    <property type="match status" value="1"/>
</dbReference>
<keyword evidence="6" id="KW-1185">Reference proteome</keyword>
<evidence type="ECO:0000259" key="4">
    <source>
        <dbReference type="PROSITE" id="PS51352"/>
    </source>
</evidence>
<reference evidence="5 6" key="1">
    <citation type="journal article" date="2024" name="Nat. Commun.">
        <title>Phylogenomics reveals the evolutionary origins of lichenization in chlorophyte algae.</title>
        <authorList>
            <person name="Puginier C."/>
            <person name="Libourel C."/>
            <person name="Otte J."/>
            <person name="Skaloud P."/>
            <person name="Haon M."/>
            <person name="Grisel S."/>
            <person name="Petersen M."/>
            <person name="Berrin J.G."/>
            <person name="Delaux P.M."/>
            <person name="Dal Grande F."/>
            <person name="Keller J."/>
        </authorList>
    </citation>
    <scope>NUCLEOTIDE SEQUENCE [LARGE SCALE GENOMIC DNA]</scope>
    <source>
        <strain evidence="5 6">SAG 2043</strain>
    </source>
</reference>
<dbReference type="FunFam" id="1.10.238.10:FF:000178">
    <property type="entry name" value="Calmodulin-2 A"/>
    <property type="match status" value="1"/>
</dbReference>
<dbReference type="SUPFAM" id="SSF52833">
    <property type="entry name" value="Thioredoxin-like"/>
    <property type="match status" value="1"/>
</dbReference>
<evidence type="ECO:0000313" key="5">
    <source>
        <dbReference type="EMBL" id="KAK9810405.1"/>
    </source>
</evidence>
<dbReference type="InterPro" id="IPR011992">
    <property type="entry name" value="EF-hand-dom_pair"/>
</dbReference>
<proteinExistence type="predicted"/>